<accession>K0IIM2</accession>
<sequence>MEGTDQCRKVCMLDDRILLVAIIENANLLGMYSKKPMAPPNERRFKVLRIQTELMVSMAKNNEDFFGELGYLMFHSRHLDMFLFPMSRGRKLRIMAVAAKQPYDHEDIVEKITNYLNGAKD</sequence>
<protein>
    <submittedName>
        <fullName evidence="1">Uncharacterized protein</fullName>
    </submittedName>
</protein>
<proteinExistence type="predicted"/>
<evidence type="ECO:0000313" key="2">
    <source>
        <dbReference type="Proteomes" id="UP000008037"/>
    </source>
</evidence>
<dbReference type="AlphaFoldDB" id="K0IIM2"/>
<gene>
    <name evidence="1" type="ordered locus">Ngar_c28450</name>
</gene>
<evidence type="ECO:0000313" key="1">
    <source>
        <dbReference type="EMBL" id="AFU59765.1"/>
    </source>
</evidence>
<name>K0IIM2_NITGG</name>
<organism evidence="1 2">
    <name type="scientific">Nitrososphaera gargensis (strain Ga9.2)</name>
    <dbReference type="NCBI Taxonomy" id="1237085"/>
    <lineage>
        <taxon>Archaea</taxon>
        <taxon>Nitrososphaerota</taxon>
        <taxon>Nitrososphaeria</taxon>
        <taxon>Nitrososphaerales</taxon>
        <taxon>Nitrososphaeraceae</taxon>
        <taxon>Nitrososphaera</taxon>
    </lineage>
</organism>
<dbReference type="GeneID" id="13794864"/>
<reference evidence="1 2" key="1">
    <citation type="journal article" date="2012" name="Environ. Microbiol.">
        <title>The genome of the ammonia-oxidizing Candidatus Nitrososphaera gargensis: insights into metabolic versatility and environmental adaptations.</title>
        <authorList>
            <person name="Spang A."/>
            <person name="Poehlein A."/>
            <person name="Offre P."/>
            <person name="Zumbragel S."/>
            <person name="Haider S."/>
            <person name="Rychlik N."/>
            <person name="Nowka B."/>
            <person name="Schmeisser C."/>
            <person name="Lebedeva E.V."/>
            <person name="Rattei T."/>
            <person name="Bohm C."/>
            <person name="Schmid M."/>
            <person name="Galushko A."/>
            <person name="Hatzenpichler R."/>
            <person name="Weinmaier T."/>
            <person name="Daniel R."/>
            <person name="Schleper C."/>
            <person name="Spieck E."/>
            <person name="Streit W."/>
            <person name="Wagner M."/>
        </authorList>
    </citation>
    <scope>NUCLEOTIDE SEQUENCE [LARGE SCALE GENOMIC DNA]</scope>
    <source>
        <strain evidence="2">Ga9.2</strain>
    </source>
</reference>
<dbReference type="STRING" id="1237085.Ngar_c28450"/>
<dbReference type="RefSeq" id="WP_015020299.1">
    <property type="nucleotide sequence ID" value="NC_018719.1"/>
</dbReference>
<dbReference type="Proteomes" id="UP000008037">
    <property type="component" value="Chromosome"/>
</dbReference>
<keyword evidence="2" id="KW-1185">Reference proteome</keyword>
<dbReference type="EMBL" id="CP002408">
    <property type="protein sequence ID" value="AFU59765.1"/>
    <property type="molecule type" value="Genomic_DNA"/>
</dbReference>
<dbReference type="BioCyc" id="CNIT1237085:G1324-2845-MONOMER"/>
<dbReference type="InParanoid" id="K0IIM2"/>
<dbReference type="HOGENOM" id="CLU_157016_0_0_2"/>
<dbReference type="KEGG" id="nga:Ngar_c28450"/>